<feature type="region of interest" description="Disordered" evidence="1">
    <location>
        <begin position="1"/>
        <end position="21"/>
    </location>
</feature>
<keyword evidence="3" id="KW-1185">Reference proteome</keyword>
<organism evidence="2 3">
    <name type="scientific">Adiantum capillus-veneris</name>
    <name type="common">Maidenhair fern</name>
    <dbReference type="NCBI Taxonomy" id="13818"/>
    <lineage>
        <taxon>Eukaryota</taxon>
        <taxon>Viridiplantae</taxon>
        <taxon>Streptophyta</taxon>
        <taxon>Embryophyta</taxon>
        <taxon>Tracheophyta</taxon>
        <taxon>Polypodiopsida</taxon>
        <taxon>Polypodiidae</taxon>
        <taxon>Polypodiales</taxon>
        <taxon>Pteridineae</taxon>
        <taxon>Pteridaceae</taxon>
        <taxon>Vittarioideae</taxon>
        <taxon>Adiantum</taxon>
    </lineage>
</organism>
<comment type="caution">
    <text evidence="2">The sequence shown here is derived from an EMBL/GenBank/DDBJ whole genome shotgun (WGS) entry which is preliminary data.</text>
</comment>
<feature type="region of interest" description="Disordered" evidence="1">
    <location>
        <begin position="45"/>
        <end position="68"/>
    </location>
</feature>
<evidence type="ECO:0000313" key="2">
    <source>
        <dbReference type="EMBL" id="KAI5070662.1"/>
    </source>
</evidence>
<accession>A0A9D4UNE9</accession>
<dbReference type="Proteomes" id="UP000886520">
    <property type="component" value="Chromosome 14"/>
</dbReference>
<protein>
    <submittedName>
        <fullName evidence="2">Uncharacterized protein</fullName>
    </submittedName>
</protein>
<sequence length="92" mass="10543">MSQSVEDEVDSDHEVVAKTNDDAITQLIIDISKLNIQEDISIRDVQAKQGQEDSDEESTIEKDNPKDQIFYDAFGELDEFEDDEKKPFPMHP</sequence>
<feature type="compositionally biased region" description="Acidic residues" evidence="1">
    <location>
        <begin position="1"/>
        <end position="11"/>
    </location>
</feature>
<reference evidence="2" key="1">
    <citation type="submission" date="2021-01" db="EMBL/GenBank/DDBJ databases">
        <title>Adiantum capillus-veneris genome.</title>
        <authorList>
            <person name="Fang Y."/>
            <person name="Liao Q."/>
        </authorList>
    </citation>
    <scope>NUCLEOTIDE SEQUENCE</scope>
    <source>
        <strain evidence="2">H3</strain>
        <tissue evidence="2">Leaf</tissue>
    </source>
</reference>
<evidence type="ECO:0000313" key="3">
    <source>
        <dbReference type="Proteomes" id="UP000886520"/>
    </source>
</evidence>
<dbReference type="AlphaFoldDB" id="A0A9D4UNE9"/>
<gene>
    <name evidence="2" type="ORF">GOP47_0015005</name>
</gene>
<proteinExistence type="predicted"/>
<dbReference type="EMBL" id="JABFUD020000014">
    <property type="protein sequence ID" value="KAI5070662.1"/>
    <property type="molecule type" value="Genomic_DNA"/>
</dbReference>
<name>A0A9D4UNE9_ADICA</name>
<feature type="compositionally biased region" description="Basic and acidic residues" evidence="1">
    <location>
        <begin position="12"/>
        <end position="21"/>
    </location>
</feature>
<evidence type="ECO:0000256" key="1">
    <source>
        <dbReference type="SAM" id="MobiDB-lite"/>
    </source>
</evidence>